<name>A0A4D6GQW9_HALS9</name>
<dbReference type="Pfam" id="PF00583">
    <property type="entry name" value="Acetyltransf_1"/>
    <property type="match status" value="1"/>
</dbReference>
<dbReference type="Proteomes" id="UP000296216">
    <property type="component" value="Chromosome"/>
</dbReference>
<evidence type="ECO:0000313" key="3">
    <source>
        <dbReference type="EMBL" id="TYO76881.1"/>
    </source>
</evidence>
<dbReference type="Gene3D" id="3.40.630.30">
    <property type="match status" value="1"/>
</dbReference>
<dbReference type="CDD" id="cd04301">
    <property type="entry name" value="NAT_SF"/>
    <property type="match status" value="1"/>
</dbReference>
<dbReference type="EMBL" id="VRYN01000002">
    <property type="protein sequence ID" value="TYO76881.1"/>
    <property type="molecule type" value="Genomic_DNA"/>
</dbReference>
<dbReference type="RefSeq" id="WP_136361077.1">
    <property type="nucleotide sequence ID" value="NZ_VRYN01000002.1"/>
</dbReference>
<keyword evidence="2" id="KW-0012">Acyltransferase</keyword>
<feature type="domain" description="N-acetyltransferase" evidence="1">
    <location>
        <begin position="85"/>
        <end position="246"/>
    </location>
</feature>
<proteinExistence type="predicted"/>
<dbReference type="PANTHER" id="PTHR43072:SF52">
    <property type="entry name" value="GCN5-RELATED N-ACETYLTRANSFERASE"/>
    <property type="match status" value="1"/>
</dbReference>
<dbReference type="Gene3D" id="1.10.10.10">
    <property type="entry name" value="Winged helix-like DNA-binding domain superfamily/Winged helix DNA-binding domain"/>
    <property type="match status" value="1"/>
</dbReference>
<reference evidence="2" key="3">
    <citation type="journal article" name="MicrobiologyOpen">
        <title>Whole-genome comparison between the type strain of Halobacterium salinarum (DSM 3754(T)) and the laboratory strains R1 and NRC-1.</title>
        <authorList>
            <person name="Pfeiffer F."/>
            <person name="Losensky G."/>
            <person name="Marchfelder A."/>
            <person name="Habermann B."/>
            <person name="Dyall-Smith M."/>
        </authorList>
    </citation>
    <scope>NUCLEOTIDE SEQUENCE</scope>
    <source>
        <strain evidence="2">91-R6</strain>
    </source>
</reference>
<gene>
    <name evidence="3" type="ORF">APQ99_01524</name>
    <name evidence="2" type="ORF">HBSAL_01710</name>
</gene>
<keyword evidence="2" id="KW-0808">Transferase</keyword>
<sequence length="246" mass="27533">MSDTAETELAFDHDDQKRLYNYVERHGECTYDDLEAAMPLSPRGIRHHVAILQRDGFLRVDDEAVTVAFDADVAAETHRSDGIEVVVRPARQGDLSGLVGAIRQVADDRTYIEAESVADIVDHEEVLLRHNDVEERMFFVATVDEAVVGWVHLVGSELAKLAHTATLTVGVIDAYQGHGIGGYLLERGLEWAASRGYEKLYNSVPATNDAAIGFLESRGWEREARRADHYQLDEAYVDEVMMAYRL</sequence>
<dbReference type="InterPro" id="IPR036390">
    <property type="entry name" value="WH_DNA-bd_sf"/>
</dbReference>
<evidence type="ECO:0000313" key="2">
    <source>
        <dbReference type="EMBL" id="QCC44074.1"/>
    </source>
</evidence>
<dbReference type="AlphaFoldDB" id="A0A4D6GQW9"/>
<evidence type="ECO:0000313" key="5">
    <source>
        <dbReference type="Proteomes" id="UP000323075"/>
    </source>
</evidence>
<accession>A0A4D6GQW9</accession>
<organism evidence="2 4">
    <name type="scientific">Halobacterium salinarum (strain ATCC 33171 / DSM 3754 / JCM 8978 / NBRC 102687 / NCIMB 764 / 91-R6)</name>
    <dbReference type="NCBI Taxonomy" id="2597657"/>
    <lineage>
        <taxon>Archaea</taxon>
        <taxon>Methanobacteriati</taxon>
        <taxon>Methanobacteriota</taxon>
        <taxon>Stenosarchaea group</taxon>
        <taxon>Halobacteria</taxon>
        <taxon>Halobacteriales</taxon>
        <taxon>Halobacteriaceae</taxon>
        <taxon>Halobacterium</taxon>
    </lineage>
</organism>
<evidence type="ECO:0000313" key="4">
    <source>
        <dbReference type="Proteomes" id="UP000296216"/>
    </source>
</evidence>
<dbReference type="InterPro" id="IPR000182">
    <property type="entry name" value="GNAT_dom"/>
</dbReference>
<dbReference type="Proteomes" id="UP000323075">
    <property type="component" value="Unassembled WGS sequence"/>
</dbReference>
<dbReference type="EMBL" id="CP038631">
    <property type="protein sequence ID" value="QCC44074.1"/>
    <property type="molecule type" value="Genomic_DNA"/>
</dbReference>
<dbReference type="PANTHER" id="PTHR43072">
    <property type="entry name" value="N-ACETYLTRANSFERASE"/>
    <property type="match status" value="1"/>
</dbReference>
<dbReference type="EC" id="2.3.1.-" evidence="2"/>
<reference evidence="3 5" key="2">
    <citation type="submission" date="2019-07" db="EMBL/GenBank/DDBJ databases">
        <title>Genomic Encyclopedia of Archaeal and Bacterial Type Strains, Phase II (KMG-II): from individual species to whole genera.</title>
        <authorList>
            <person name="Goeker M."/>
        </authorList>
    </citation>
    <scope>NUCLEOTIDE SEQUENCE [LARGE SCALE GENOMIC DNA]</scope>
    <source>
        <strain evidence="3 5">DSM 3754</strain>
    </source>
</reference>
<reference evidence="2 4" key="1">
    <citation type="journal article" date="2019" name="Microbiol. Resour. Announc.">
        <title>The Genome Sequence of the Halobacterium salinarum Type Strain Is Closely Related to That of Laboratory Strains NRC-1 and R1.</title>
        <authorList>
            <person name="Pfeiffer F."/>
            <person name="Marchfelder A."/>
            <person name="Habermann B."/>
            <person name="Dyall-Smith M.L."/>
        </authorList>
    </citation>
    <scope>NUCLEOTIDE SEQUENCE [LARGE SCALE GENOMIC DNA]</scope>
    <source>
        <strain evidence="2">91-R6</strain>
        <strain evidence="4">ATCC 33171 / DSM 3754 / JCM 8978 / NBRC 102687 / NCIMB 764 / 91-R6</strain>
    </source>
</reference>
<dbReference type="PROSITE" id="PS51186">
    <property type="entry name" value="GNAT"/>
    <property type="match status" value="1"/>
</dbReference>
<protein>
    <submittedName>
        <fullName evidence="2">GNAT family acetyltransferase</fullName>
        <ecNumber evidence="2">2.3.1.-</ecNumber>
    </submittedName>
    <submittedName>
        <fullName evidence="3">L-amino acid N-acyltransferase YncA</fullName>
    </submittedName>
</protein>
<evidence type="ECO:0000259" key="1">
    <source>
        <dbReference type="PROSITE" id="PS51186"/>
    </source>
</evidence>
<dbReference type="GO" id="GO:0016747">
    <property type="term" value="F:acyltransferase activity, transferring groups other than amino-acyl groups"/>
    <property type="evidence" value="ECO:0007669"/>
    <property type="project" value="InterPro"/>
</dbReference>
<dbReference type="SUPFAM" id="SSF46785">
    <property type="entry name" value="Winged helix' DNA-binding domain"/>
    <property type="match status" value="1"/>
</dbReference>
<dbReference type="GeneID" id="39854219"/>
<dbReference type="InterPro" id="IPR036388">
    <property type="entry name" value="WH-like_DNA-bd_sf"/>
</dbReference>
<dbReference type="SUPFAM" id="SSF55729">
    <property type="entry name" value="Acyl-CoA N-acyltransferases (Nat)"/>
    <property type="match status" value="1"/>
</dbReference>
<dbReference type="InterPro" id="IPR016181">
    <property type="entry name" value="Acyl_CoA_acyltransferase"/>
</dbReference>